<evidence type="ECO:0000313" key="2">
    <source>
        <dbReference type="EMBL" id="EMJ36158.1"/>
    </source>
</evidence>
<dbReference type="AlphaFoldDB" id="A0A0F6IDN3"/>
<evidence type="ECO:0000313" key="3">
    <source>
        <dbReference type="Proteomes" id="UP000012164"/>
    </source>
</evidence>
<keyword evidence="1" id="KW-0472">Membrane</keyword>
<evidence type="ECO:0000256" key="1">
    <source>
        <dbReference type="SAM" id="Phobius"/>
    </source>
</evidence>
<sequence>MYTSKKVLTQFYLDKDSLNECFSILLSHFQNLAGLNSYKFKSRIILSDSSTLVCYKFDDLLAQLEIQNAKLLDLVTIELNLEDTSFILKFMLNEGCEIFASHSDEKKLHEEIHYIYRRLQKFNNEINSFINLIIHNPFLRSTIEIIYFFLIAWFFISFLQYLYATFLSINITKEFIPKGNTYYFEVEKAILSESIELKLNVLLKGQLRDFINRDDVIEKFKSNLWYSIPGVIILNFFIYLRKYYIYLYPNSFYAFGTNVKLWNRLLISRNILNIAIVIGFLVSFGSGLLTVLIFQ</sequence>
<proteinExistence type="predicted"/>
<feature type="transmembrane region" description="Helical" evidence="1">
    <location>
        <begin position="145"/>
        <end position="163"/>
    </location>
</feature>
<reference evidence="2 3" key="1">
    <citation type="submission" date="2013-01" db="EMBL/GenBank/DDBJ databases">
        <authorList>
            <person name="Harkins D.M."/>
            <person name="Durkin A.S."/>
            <person name="Brinkac L.M."/>
            <person name="Haft D.H."/>
            <person name="Selengut J.D."/>
            <person name="Sanka R."/>
            <person name="DePew J."/>
            <person name="Purushe J."/>
            <person name="Peacock S.J."/>
            <person name="Thaipadungpanit J."/>
            <person name="Wuthiekanun V.W."/>
            <person name="Day N.P."/>
            <person name="Vinetz J.M."/>
            <person name="Sutton G.G."/>
            <person name="Nierman W.C."/>
            <person name="Fouts D.E."/>
        </authorList>
    </citation>
    <scope>NUCLEOTIDE SEQUENCE [LARGE SCALE GENOMIC DNA]</scope>
    <source>
        <strain evidence="2 3">FPW1039</strain>
    </source>
</reference>
<dbReference type="Proteomes" id="UP000012164">
    <property type="component" value="Unassembled WGS sequence"/>
</dbReference>
<keyword evidence="1" id="KW-1133">Transmembrane helix</keyword>
<organism evidence="2 3">
    <name type="scientific">Leptospira interrogans str. FPW1039</name>
    <dbReference type="NCBI Taxonomy" id="1193040"/>
    <lineage>
        <taxon>Bacteria</taxon>
        <taxon>Pseudomonadati</taxon>
        <taxon>Spirochaetota</taxon>
        <taxon>Spirochaetia</taxon>
        <taxon>Leptospirales</taxon>
        <taxon>Leptospiraceae</taxon>
        <taxon>Leptospira</taxon>
    </lineage>
</organism>
<protein>
    <submittedName>
        <fullName evidence="2">Uncharacterized protein</fullName>
    </submittedName>
</protein>
<dbReference type="EMBL" id="AKWR02000137">
    <property type="protein sequence ID" value="EMJ36158.1"/>
    <property type="molecule type" value="Genomic_DNA"/>
</dbReference>
<feature type="transmembrane region" description="Helical" evidence="1">
    <location>
        <begin position="271"/>
        <end position="294"/>
    </location>
</feature>
<keyword evidence="1" id="KW-0812">Transmembrane</keyword>
<feature type="transmembrane region" description="Helical" evidence="1">
    <location>
        <begin position="224"/>
        <end position="240"/>
    </location>
</feature>
<comment type="caution">
    <text evidence="2">The sequence shown here is derived from an EMBL/GenBank/DDBJ whole genome shotgun (WGS) entry which is preliminary data.</text>
</comment>
<gene>
    <name evidence="2" type="ORF">LEP1GSC079_0049</name>
</gene>
<accession>A0A0F6IDN3</accession>
<name>A0A0F6IDN3_LEPIR</name>